<proteinExistence type="predicted"/>
<feature type="compositionally biased region" description="Low complexity" evidence="1">
    <location>
        <begin position="59"/>
        <end position="70"/>
    </location>
</feature>
<reference evidence="2 3" key="2">
    <citation type="journal article" date="2008" name="Nature">
        <title>The Phaeodactylum genome reveals the evolutionary history of diatom genomes.</title>
        <authorList>
            <person name="Bowler C."/>
            <person name="Allen A.E."/>
            <person name="Badger J.H."/>
            <person name="Grimwood J."/>
            <person name="Jabbari K."/>
            <person name="Kuo A."/>
            <person name="Maheswari U."/>
            <person name="Martens C."/>
            <person name="Maumus F."/>
            <person name="Otillar R.P."/>
            <person name="Rayko E."/>
            <person name="Salamov A."/>
            <person name="Vandepoele K."/>
            <person name="Beszteri B."/>
            <person name="Gruber A."/>
            <person name="Heijde M."/>
            <person name="Katinka M."/>
            <person name="Mock T."/>
            <person name="Valentin K."/>
            <person name="Verret F."/>
            <person name="Berges J.A."/>
            <person name="Brownlee C."/>
            <person name="Cadoret J.P."/>
            <person name="Chiovitti A."/>
            <person name="Choi C.J."/>
            <person name="Coesel S."/>
            <person name="De Martino A."/>
            <person name="Detter J.C."/>
            <person name="Durkin C."/>
            <person name="Falciatore A."/>
            <person name="Fournet J."/>
            <person name="Haruta M."/>
            <person name="Huysman M.J."/>
            <person name="Jenkins B.D."/>
            <person name="Jiroutova K."/>
            <person name="Jorgensen R.E."/>
            <person name="Joubert Y."/>
            <person name="Kaplan A."/>
            <person name="Kroger N."/>
            <person name="Kroth P.G."/>
            <person name="La Roche J."/>
            <person name="Lindquist E."/>
            <person name="Lommer M."/>
            <person name="Martin-Jezequel V."/>
            <person name="Lopez P.J."/>
            <person name="Lucas S."/>
            <person name="Mangogna M."/>
            <person name="McGinnis K."/>
            <person name="Medlin L.K."/>
            <person name="Montsant A."/>
            <person name="Oudot-Le Secq M.P."/>
            <person name="Napoli C."/>
            <person name="Obornik M."/>
            <person name="Parker M.S."/>
            <person name="Petit J.L."/>
            <person name="Porcel B.M."/>
            <person name="Poulsen N."/>
            <person name="Robison M."/>
            <person name="Rychlewski L."/>
            <person name="Rynearson T.A."/>
            <person name="Schmutz J."/>
            <person name="Shapiro H."/>
            <person name="Siaut M."/>
            <person name="Stanley M."/>
            <person name="Sussman M.R."/>
            <person name="Taylor A.R."/>
            <person name="Vardi A."/>
            <person name="von Dassow P."/>
            <person name="Vyverman W."/>
            <person name="Willis A."/>
            <person name="Wyrwicz L.S."/>
            <person name="Rokhsar D.S."/>
            <person name="Weissenbach J."/>
            <person name="Armbrust E.V."/>
            <person name="Green B.R."/>
            <person name="Van de Peer Y."/>
            <person name="Grigoriev I.V."/>
        </authorList>
    </citation>
    <scope>NUCLEOTIDE SEQUENCE [LARGE SCALE GENOMIC DNA]</scope>
    <source>
        <strain evidence="2 3">CCMP1335</strain>
    </source>
</reference>
<reference evidence="2 3" key="1">
    <citation type="journal article" date="2004" name="Science">
        <title>The genome of the diatom Thalassiosira pseudonana: ecology, evolution, and metabolism.</title>
        <authorList>
            <person name="Armbrust E.V."/>
            <person name="Berges J.A."/>
            <person name="Bowler C."/>
            <person name="Green B.R."/>
            <person name="Martinez D."/>
            <person name="Putnam N.H."/>
            <person name="Zhou S."/>
            <person name="Allen A.E."/>
            <person name="Apt K.E."/>
            <person name="Bechner M."/>
            <person name="Brzezinski M.A."/>
            <person name="Chaal B.K."/>
            <person name="Chiovitti A."/>
            <person name="Davis A.K."/>
            <person name="Demarest M.S."/>
            <person name="Detter J.C."/>
            <person name="Glavina T."/>
            <person name="Goodstein D."/>
            <person name="Hadi M.Z."/>
            <person name="Hellsten U."/>
            <person name="Hildebrand M."/>
            <person name="Jenkins B.D."/>
            <person name="Jurka J."/>
            <person name="Kapitonov V.V."/>
            <person name="Kroger N."/>
            <person name="Lau W.W."/>
            <person name="Lane T.W."/>
            <person name="Larimer F.W."/>
            <person name="Lippmeier J.C."/>
            <person name="Lucas S."/>
            <person name="Medina M."/>
            <person name="Montsant A."/>
            <person name="Obornik M."/>
            <person name="Parker M.S."/>
            <person name="Palenik B."/>
            <person name="Pazour G.J."/>
            <person name="Richardson P.M."/>
            <person name="Rynearson T.A."/>
            <person name="Saito M.A."/>
            <person name="Schwartz D.C."/>
            <person name="Thamatrakoln K."/>
            <person name="Valentin K."/>
            <person name="Vardi A."/>
            <person name="Wilkerson F.P."/>
            <person name="Rokhsar D.S."/>
        </authorList>
    </citation>
    <scope>NUCLEOTIDE SEQUENCE [LARGE SCALE GENOMIC DNA]</scope>
    <source>
        <strain evidence="2 3">CCMP1335</strain>
    </source>
</reference>
<organism evidence="2 3">
    <name type="scientific">Thalassiosira pseudonana</name>
    <name type="common">Marine diatom</name>
    <name type="synonym">Cyclotella nana</name>
    <dbReference type="NCBI Taxonomy" id="35128"/>
    <lineage>
        <taxon>Eukaryota</taxon>
        <taxon>Sar</taxon>
        <taxon>Stramenopiles</taxon>
        <taxon>Ochrophyta</taxon>
        <taxon>Bacillariophyta</taxon>
        <taxon>Coscinodiscophyceae</taxon>
        <taxon>Thalassiosirophycidae</taxon>
        <taxon>Thalassiosirales</taxon>
        <taxon>Thalassiosiraceae</taxon>
        <taxon>Thalassiosira</taxon>
    </lineage>
</organism>
<evidence type="ECO:0000313" key="3">
    <source>
        <dbReference type="Proteomes" id="UP000001449"/>
    </source>
</evidence>
<feature type="compositionally biased region" description="Low complexity" evidence="1">
    <location>
        <begin position="86"/>
        <end position="95"/>
    </location>
</feature>
<feature type="region of interest" description="Disordered" evidence="1">
    <location>
        <begin position="134"/>
        <end position="220"/>
    </location>
</feature>
<keyword evidence="3" id="KW-1185">Reference proteome</keyword>
<feature type="compositionally biased region" description="Basic residues" evidence="1">
    <location>
        <begin position="152"/>
        <end position="165"/>
    </location>
</feature>
<feature type="compositionally biased region" description="Basic and acidic residues" evidence="1">
    <location>
        <begin position="166"/>
        <end position="181"/>
    </location>
</feature>
<dbReference type="KEGG" id="tps:THAPSDRAFT_10422"/>
<dbReference type="GeneID" id="7450006"/>
<protein>
    <submittedName>
        <fullName evidence="2">Uncharacterized protein</fullName>
    </submittedName>
</protein>
<accession>B8LCL4</accession>
<feature type="compositionally biased region" description="Polar residues" evidence="1">
    <location>
        <begin position="1"/>
        <end position="24"/>
    </location>
</feature>
<feature type="region of interest" description="Disordered" evidence="1">
    <location>
        <begin position="1"/>
        <end position="38"/>
    </location>
</feature>
<name>B8LCL4_THAPS</name>
<dbReference type="HOGENOM" id="CLU_922845_0_0_1"/>
<feature type="compositionally biased region" description="Polar residues" evidence="1">
    <location>
        <begin position="184"/>
        <end position="197"/>
    </location>
</feature>
<dbReference type="AlphaFoldDB" id="B8LCL4"/>
<dbReference type="RefSeq" id="XP_002296718.1">
    <property type="nucleotide sequence ID" value="XM_002296682.1"/>
</dbReference>
<dbReference type="InParanoid" id="B8LCL4"/>
<evidence type="ECO:0000256" key="1">
    <source>
        <dbReference type="SAM" id="MobiDB-lite"/>
    </source>
</evidence>
<dbReference type="Proteomes" id="UP000001449">
    <property type="component" value="Chromosome 16"/>
</dbReference>
<gene>
    <name evidence="2" type="ORF">THAPSDRAFT_10422</name>
</gene>
<dbReference type="EMBL" id="DS999417">
    <property type="protein sequence ID" value="EED86919.1"/>
    <property type="molecule type" value="Genomic_DNA"/>
</dbReference>
<sequence length="302" mass="33036">MPTSKSKSPSEFEQQVAASSSSMQEFKLATPPSTGTGVASARATAVASPLSYYTSSQLSSMLASKSCSRSSQRRRPRRIGGDGKDSSSTSESKPSCTQKTTGPSRVYGITEGDANERVNSFKFDFAVEPSNQTNNGFDVSLFESSNDVSNKASKRSRKKRKKKARKDYGKETADSASKVDSDTFAGTQNEMQQQTLEETGERSSHPIRNRSMGEATAPPLISLNNSTQQQVNSASKNNPFMFDPVVKQRRAMVNRHSMELHHARQQRAMVIGSHKRNDQEHNDSGVNPFTFGFSIFGNGLLP</sequence>
<dbReference type="PaxDb" id="35128-Thaps10422"/>
<evidence type="ECO:0000313" key="2">
    <source>
        <dbReference type="EMBL" id="EED86919.1"/>
    </source>
</evidence>
<feature type="compositionally biased region" description="Polar residues" evidence="1">
    <location>
        <begin position="134"/>
        <end position="150"/>
    </location>
</feature>
<feature type="region of interest" description="Disordered" evidence="1">
    <location>
        <begin position="59"/>
        <end position="112"/>
    </location>
</feature>